<evidence type="ECO:0000313" key="3">
    <source>
        <dbReference type="EMBL" id="EGG20679.1"/>
    </source>
</evidence>
<dbReference type="GO" id="GO:0005524">
    <property type="term" value="F:ATP binding"/>
    <property type="evidence" value="ECO:0007669"/>
    <property type="project" value="InterPro"/>
</dbReference>
<keyword evidence="4" id="KW-1185">Reference proteome</keyword>
<dbReference type="AlphaFoldDB" id="F4PSD3"/>
<dbReference type="Pfam" id="PF00069">
    <property type="entry name" value="Pkinase"/>
    <property type="match status" value="1"/>
</dbReference>
<dbReference type="Proteomes" id="UP000007797">
    <property type="component" value="Unassembled WGS sequence"/>
</dbReference>
<feature type="domain" description="Protein kinase" evidence="2">
    <location>
        <begin position="404"/>
        <end position="791"/>
    </location>
</feature>
<dbReference type="InterPro" id="IPR008271">
    <property type="entry name" value="Ser/Thr_kinase_AS"/>
</dbReference>
<dbReference type="InterPro" id="IPR008615">
    <property type="entry name" value="FNIP"/>
</dbReference>
<reference evidence="4" key="1">
    <citation type="journal article" date="2011" name="Genome Res.">
        <title>Phylogeny-wide analysis of social amoeba genomes highlights ancient origins for complex intercellular communication.</title>
        <authorList>
            <person name="Heidel A.J."/>
            <person name="Lawal H.M."/>
            <person name="Felder M."/>
            <person name="Schilde C."/>
            <person name="Helps N.R."/>
            <person name="Tunggal B."/>
            <person name="Rivero F."/>
            <person name="John U."/>
            <person name="Schleicher M."/>
            <person name="Eichinger L."/>
            <person name="Platzer M."/>
            <person name="Noegel A.A."/>
            <person name="Schaap P."/>
            <person name="Gloeckner G."/>
        </authorList>
    </citation>
    <scope>NUCLEOTIDE SEQUENCE [LARGE SCALE GENOMIC DNA]</scope>
    <source>
        <strain evidence="4">SH3</strain>
    </source>
</reference>
<dbReference type="Pfam" id="PF05725">
    <property type="entry name" value="FNIP"/>
    <property type="match status" value="10"/>
</dbReference>
<dbReference type="KEGG" id="dfa:DFA_00540"/>
<sequence length="951" mass="107070">MDENNSQPHQTSEYSSEVNISPILTSFTFGEDYNQAISVGEIPSSILLLEFGDRYNQPLSVGVLPSSLQSLKFGYFFNQPLSDGVLPTSLLSLQFGLEFNQPLSVGVLPSSLQSLKFGWYYNQSISVGVLPSSLQSLKFGNHYNQPIPVGVLPSSLQSLKFGDHYNQRISVRVLPSSLQSLKFGYNYNHSISVGALPTSLQSLTFSKRYNRRLSVGVLPSSLQSLEFGRFYNQSIAVRVLPSSLQSLTFGNGYNQPLSVGVLPSSLQSLKFGNDFNQPLSVGVLPSSLQSLKIGDGYNQPLSFGVLPESLQSLVFGDRYNQALSVGLLPSSLQSLVFGYYYNKSIPVGVLPSLLSMKFGIRYNQSIPVGVLPSSLQSLKFGNHYNQPLSVGVLPSSLQSLEFGNGYNQALSNGVLPSSLLSLKFGGDSIVPIRFFVDFKKSISLSRKFLKTKSSVIKLPSIKAPLILSTTISSPSLHHLDMISEHPESLNQNPNSINCDPNYLMTYHITSTDFFLVNQHKYFKLHTFPYSANKVFLVMCQSSGELYVYKEIDYSINPKIYSKVQFEISTMQLFIGDDMNESQKQQPKPEYKYIPEPEIWAYIRRLFLILEKLSRFNIAHLDIKPLNIFIRHDGEIVLGDFGCCHYYVNQNNGDNINGATNNNHNQINNVDNQTNMIETTVVSRGTNGYYSPESKQKKYYSTSDIYSVGSTILHLLSCHPDDIANRIEFVKNHKNNNFFNADDIKISTKRYSEHLIKFVKNLLIATPHNRLSLDDLTGEIINQHTQRITSFLIDQRQILATTTTLILDGEFNSPLKGLLPETLLKLKLLGKFNQPIEWGDIPDSVETLIFGSSFNQDVKVIAHVQATIYAHLFCQIDKSKFESINQHFGEYQPESEYPLKEMEKLFELDEDNIHEEFEHNNQYLNIRLIYIKSSGLSKLKKKLAVLFKKSEQ</sequence>
<organism evidence="3 4">
    <name type="scientific">Cavenderia fasciculata</name>
    <name type="common">Slime mold</name>
    <name type="synonym">Dictyostelium fasciculatum</name>
    <dbReference type="NCBI Taxonomy" id="261658"/>
    <lineage>
        <taxon>Eukaryota</taxon>
        <taxon>Amoebozoa</taxon>
        <taxon>Evosea</taxon>
        <taxon>Eumycetozoa</taxon>
        <taxon>Dictyostelia</taxon>
        <taxon>Acytosteliales</taxon>
        <taxon>Cavenderiaceae</taxon>
        <taxon>Cavenderia</taxon>
    </lineage>
</organism>
<protein>
    <recommendedName>
        <fullName evidence="2">Protein kinase domain-containing protein</fullName>
    </recommendedName>
</protein>
<dbReference type="EMBL" id="GL883010">
    <property type="protein sequence ID" value="EGG20679.1"/>
    <property type="molecule type" value="Genomic_DNA"/>
</dbReference>
<dbReference type="STRING" id="1054147.F4PSD3"/>
<dbReference type="InterPro" id="IPR051251">
    <property type="entry name" value="STK_FNIP-Repeat"/>
</dbReference>
<dbReference type="InterPro" id="IPR011009">
    <property type="entry name" value="Kinase-like_dom_sf"/>
</dbReference>
<dbReference type="SUPFAM" id="SSF52058">
    <property type="entry name" value="L domain-like"/>
    <property type="match status" value="1"/>
</dbReference>
<dbReference type="PROSITE" id="PS50011">
    <property type="entry name" value="PROTEIN_KINASE_DOM"/>
    <property type="match status" value="1"/>
</dbReference>
<evidence type="ECO:0000259" key="2">
    <source>
        <dbReference type="PROSITE" id="PS50011"/>
    </source>
</evidence>
<proteinExistence type="inferred from homology"/>
<dbReference type="Gene3D" id="1.10.510.10">
    <property type="entry name" value="Transferase(Phosphotransferase) domain 1"/>
    <property type="match status" value="1"/>
</dbReference>
<dbReference type="SUPFAM" id="SSF56112">
    <property type="entry name" value="Protein kinase-like (PK-like)"/>
    <property type="match status" value="1"/>
</dbReference>
<evidence type="ECO:0000313" key="4">
    <source>
        <dbReference type="Proteomes" id="UP000007797"/>
    </source>
</evidence>
<dbReference type="PANTHER" id="PTHR32134">
    <property type="entry name" value="FNIP REPEAT-CONTAINING PROTEIN"/>
    <property type="match status" value="1"/>
</dbReference>
<dbReference type="RefSeq" id="XP_004358529.1">
    <property type="nucleotide sequence ID" value="XM_004358472.1"/>
</dbReference>
<dbReference type="PROSITE" id="PS00108">
    <property type="entry name" value="PROTEIN_KINASE_ST"/>
    <property type="match status" value="1"/>
</dbReference>
<dbReference type="SMART" id="SM00220">
    <property type="entry name" value="S_TKc"/>
    <property type="match status" value="1"/>
</dbReference>
<dbReference type="InterPro" id="IPR000719">
    <property type="entry name" value="Prot_kinase_dom"/>
</dbReference>
<dbReference type="PANTHER" id="PTHR32134:SF92">
    <property type="entry name" value="FNIP REPEAT-CONTAINING PROTEIN"/>
    <property type="match status" value="1"/>
</dbReference>
<evidence type="ECO:0000256" key="1">
    <source>
        <dbReference type="ARBA" id="ARBA00025754"/>
    </source>
</evidence>
<accession>F4PSD3</accession>
<dbReference type="GO" id="GO:0004672">
    <property type="term" value="F:protein kinase activity"/>
    <property type="evidence" value="ECO:0007669"/>
    <property type="project" value="InterPro"/>
</dbReference>
<name>F4PSD3_CACFS</name>
<dbReference type="GeneID" id="14873649"/>
<comment type="similarity">
    <text evidence="1">Belongs to the protein kinase superfamily. STE Ser/Thr protein kinase family.</text>
</comment>
<gene>
    <name evidence="3" type="primary">fnkE</name>
    <name evidence="3" type="ORF">DFA_00540</name>
</gene>